<dbReference type="Pfam" id="PF00528">
    <property type="entry name" value="BPD_transp_1"/>
    <property type="match status" value="1"/>
</dbReference>
<evidence type="ECO:0000256" key="2">
    <source>
        <dbReference type="ARBA" id="ARBA00007069"/>
    </source>
</evidence>
<name>A0A367WNP6_9PROT</name>
<proteinExistence type="inferred from homology"/>
<organism evidence="10 11">
    <name type="scientific">Thalassospira profundimaris</name>
    <dbReference type="NCBI Taxonomy" id="502049"/>
    <lineage>
        <taxon>Bacteria</taxon>
        <taxon>Pseudomonadati</taxon>
        <taxon>Pseudomonadota</taxon>
        <taxon>Alphaproteobacteria</taxon>
        <taxon>Rhodospirillales</taxon>
        <taxon>Thalassospiraceae</taxon>
        <taxon>Thalassospira</taxon>
    </lineage>
</organism>
<feature type="transmembrane region" description="Helical" evidence="8">
    <location>
        <begin position="201"/>
        <end position="226"/>
    </location>
</feature>
<dbReference type="SUPFAM" id="SSF161098">
    <property type="entry name" value="MetI-like"/>
    <property type="match status" value="1"/>
</dbReference>
<evidence type="ECO:0000256" key="5">
    <source>
        <dbReference type="ARBA" id="ARBA00022692"/>
    </source>
</evidence>
<evidence type="ECO:0000256" key="7">
    <source>
        <dbReference type="ARBA" id="ARBA00023136"/>
    </source>
</evidence>
<dbReference type="InterPro" id="IPR051789">
    <property type="entry name" value="Bact_Polyamine_Transport"/>
</dbReference>
<reference evidence="10 11" key="1">
    <citation type="submission" date="2014-07" db="EMBL/GenBank/DDBJ databases">
        <title>Draft genome sequence of Thalassospira profundimaris PR54-5.</title>
        <authorList>
            <person name="Lai Q."/>
            <person name="Shao Z."/>
        </authorList>
    </citation>
    <scope>NUCLEOTIDE SEQUENCE [LARGE SCALE GENOMIC DNA]</scope>
    <source>
        <strain evidence="10 11">PR54-5</strain>
    </source>
</reference>
<feature type="transmembrane region" description="Helical" evidence="8">
    <location>
        <begin position="18"/>
        <end position="38"/>
    </location>
</feature>
<dbReference type="InterPro" id="IPR000515">
    <property type="entry name" value="MetI-like"/>
</dbReference>
<dbReference type="InterPro" id="IPR035906">
    <property type="entry name" value="MetI-like_sf"/>
</dbReference>
<comment type="similarity">
    <text evidence="2">Belongs to the binding-protein-dependent transport system permease family. CysTW subfamily.</text>
</comment>
<dbReference type="GO" id="GO:0005886">
    <property type="term" value="C:plasma membrane"/>
    <property type="evidence" value="ECO:0007669"/>
    <property type="project" value="UniProtKB-SubCell"/>
</dbReference>
<feature type="transmembrane region" description="Helical" evidence="8">
    <location>
        <begin position="257"/>
        <end position="279"/>
    </location>
</feature>
<keyword evidence="6 8" id="KW-1133">Transmembrane helix</keyword>
<feature type="transmembrane region" description="Helical" evidence="8">
    <location>
        <begin position="157"/>
        <end position="180"/>
    </location>
</feature>
<feature type="transmembrane region" description="Helical" evidence="8">
    <location>
        <begin position="78"/>
        <end position="100"/>
    </location>
</feature>
<evidence type="ECO:0000256" key="3">
    <source>
        <dbReference type="ARBA" id="ARBA00022448"/>
    </source>
</evidence>
<dbReference type="PANTHER" id="PTHR43848:SF2">
    <property type="entry name" value="PUTRESCINE TRANSPORT SYSTEM PERMEASE PROTEIN POTI"/>
    <property type="match status" value="1"/>
</dbReference>
<dbReference type="RefSeq" id="WP_114099777.1">
    <property type="nucleotide sequence ID" value="NZ_JPWI01000016.1"/>
</dbReference>
<dbReference type="OrthoDB" id="9808399at2"/>
<evidence type="ECO:0000256" key="8">
    <source>
        <dbReference type="RuleBase" id="RU363032"/>
    </source>
</evidence>
<comment type="caution">
    <text evidence="10">The sequence shown here is derived from an EMBL/GenBank/DDBJ whole genome shotgun (WGS) entry which is preliminary data.</text>
</comment>
<sequence>MIPSIPQPKFYKGLYSSYIALFFVYLSAPLIVVGVFAFNDSLFPSMPWEGGTLAWFFGNEDPYVGIFNDTKLLESVGVSAFVAFWVTILSVTVGTCNAFLFERSKFPGKNLLYIISLSPLVIPGVILGISILVFSNAIANGIEDSIGWDLEFLRPGLFLVIIGQFAFITTITTLVISARLRKFDVSLEEAALNLGATRRAALWTITIPFLKPALIGAGIVAFLMSFENFNTTLMLVGSDAPLTIAMFDRLKQGSTPVLNALSLLLMVVSGGLALLSVFVQRDTKN</sequence>
<keyword evidence="4" id="KW-1003">Cell membrane</keyword>
<dbReference type="PANTHER" id="PTHR43848">
    <property type="entry name" value="PUTRESCINE TRANSPORT SYSTEM PERMEASE PROTEIN POTI"/>
    <property type="match status" value="1"/>
</dbReference>
<protein>
    <submittedName>
        <fullName evidence="10">ABC transporter permease</fullName>
    </submittedName>
</protein>
<evidence type="ECO:0000256" key="1">
    <source>
        <dbReference type="ARBA" id="ARBA00004651"/>
    </source>
</evidence>
<dbReference type="AlphaFoldDB" id="A0A367WNP6"/>
<evidence type="ECO:0000313" key="10">
    <source>
        <dbReference type="EMBL" id="RCK43027.1"/>
    </source>
</evidence>
<dbReference type="PROSITE" id="PS50928">
    <property type="entry name" value="ABC_TM1"/>
    <property type="match status" value="1"/>
</dbReference>
<feature type="transmembrane region" description="Helical" evidence="8">
    <location>
        <begin position="112"/>
        <end position="137"/>
    </location>
</feature>
<evidence type="ECO:0000313" key="11">
    <source>
        <dbReference type="Proteomes" id="UP000252255"/>
    </source>
</evidence>
<accession>A0A367WNP6</accession>
<keyword evidence="5 8" id="KW-0812">Transmembrane</keyword>
<feature type="domain" description="ABC transmembrane type-1" evidence="9">
    <location>
        <begin position="76"/>
        <end position="276"/>
    </location>
</feature>
<keyword evidence="7 8" id="KW-0472">Membrane</keyword>
<evidence type="ECO:0000259" key="9">
    <source>
        <dbReference type="PROSITE" id="PS50928"/>
    </source>
</evidence>
<keyword evidence="3 8" id="KW-0813">Transport</keyword>
<dbReference type="CDD" id="cd06261">
    <property type="entry name" value="TM_PBP2"/>
    <property type="match status" value="1"/>
</dbReference>
<evidence type="ECO:0000256" key="6">
    <source>
        <dbReference type="ARBA" id="ARBA00022989"/>
    </source>
</evidence>
<comment type="subcellular location">
    <subcellularLocation>
        <location evidence="1 8">Cell membrane</location>
        <topology evidence="1 8">Multi-pass membrane protein</topology>
    </subcellularLocation>
</comment>
<dbReference type="Gene3D" id="1.10.3720.10">
    <property type="entry name" value="MetI-like"/>
    <property type="match status" value="1"/>
</dbReference>
<dbReference type="GO" id="GO:0055085">
    <property type="term" value="P:transmembrane transport"/>
    <property type="evidence" value="ECO:0007669"/>
    <property type="project" value="InterPro"/>
</dbReference>
<evidence type="ECO:0000256" key="4">
    <source>
        <dbReference type="ARBA" id="ARBA00022475"/>
    </source>
</evidence>
<dbReference type="Proteomes" id="UP000252255">
    <property type="component" value="Unassembled WGS sequence"/>
</dbReference>
<dbReference type="EMBL" id="JPWI01000016">
    <property type="protein sequence ID" value="RCK43027.1"/>
    <property type="molecule type" value="Genomic_DNA"/>
</dbReference>
<gene>
    <name evidence="10" type="ORF">TH30_20185</name>
</gene>